<dbReference type="InterPro" id="IPR012675">
    <property type="entry name" value="Beta-grasp_dom_sf"/>
</dbReference>
<gene>
    <name evidence="3" type="ORF">FXF49_01260</name>
</gene>
<organism evidence="3 4">
    <name type="scientific">Flexistipes sinusarabici</name>
    <dbReference type="NCBI Taxonomy" id="2352"/>
    <lineage>
        <taxon>Bacteria</taxon>
        <taxon>Pseudomonadati</taxon>
        <taxon>Deferribacterota</taxon>
        <taxon>Deferribacteres</taxon>
        <taxon>Deferribacterales</taxon>
        <taxon>Flexistipitaceae</taxon>
        <taxon>Flexistipes</taxon>
    </lineage>
</organism>
<dbReference type="EMBL" id="VSIV01000036">
    <property type="protein sequence ID" value="TYB35647.1"/>
    <property type="molecule type" value="Genomic_DNA"/>
</dbReference>
<dbReference type="PANTHER" id="PTHR42895:SF2">
    <property type="entry name" value="IRON-SULFUR CLUSTER PROTEIN"/>
    <property type="match status" value="1"/>
</dbReference>
<dbReference type="Proteomes" id="UP000323337">
    <property type="component" value="Unassembled WGS sequence"/>
</dbReference>
<evidence type="ECO:0000259" key="2">
    <source>
        <dbReference type="PROSITE" id="PS51085"/>
    </source>
</evidence>
<evidence type="ECO:0000256" key="1">
    <source>
        <dbReference type="SAM" id="MobiDB-lite"/>
    </source>
</evidence>
<feature type="compositionally biased region" description="Polar residues" evidence="1">
    <location>
        <begin position="150"/>
        <end position="160"/>
    </location>
</feature>
<dbReference type="InterPro" id="IPR036010">
    <property type="entry name" value="2Fe-2S_ferredoxin-like_sf"/>
</dbReference>
<feature type="compositionally biased region" description="Basic and acidic residues" evidence="1">
    <location>
        <begin position="119"/>
        <end position="135"/>
    </location>
</feature>
<dbReference type="InterPro" id="IPR001041">
    <property type="entry name" value="2Fe-2S_ferredoxin-type"/>
</dbReference>
<sequence>MLFNKKYNVTIKNRNITLEAKSGTNLYKLLKENNIPISSLCDGNGQCGKCKVRISSPGGGEINKPTKKDRLILALMNLESGYRLACEYTIRSDIIVDTEEWNIFSGKDPDIVGVKKKNKEAAKEEMPHEEQKPAEESASGEGFETEKYPESQSQSGSQTDYESDIAEDEEEKASVGEEEEQTYGVRDGLLLIQYPGGVKYYVYAAGINNIASEGLVKISEPLTDIIDNNILSDFIHDNIDIPDLDRVIIILDKEYFNGELFFKLVNYHSFEIGTLKCEVLQPYNDPKNLLTFLRLLNSVNGQNLQIALDNLRFSYFLKDGIFYFLNSAYVSDTINIDRLLTTGKNPVIDIADDLTHVTMKDDLKEPDSIALPVLLKTIKILMRIGAVDNNFVLKDRNELVDDLKLEHLVKFSKRNEGNMFYIYRKKDVEIFLSQQMLDQLRELKIYLMTLTDFVQKELGNIDNIIIQNLTHYDYLVNNLFDLSVLPKYYSKKTKFYSGDPTILASKFFTEQDVRTFIESRINDMREIELYKNEEFNRRYDKMERKLTS</sequence>
<dbReference type="Pfam" id="PF00111">
    <property type="entry name" value="Fer2"/>
    <property type="match status" value="1"/>
</dbReference>
<dbReference type="PANTHER" id="PTHR42895">
    <property type="entry name" value="IRON-SULFUR CLUSTER-BINDING PROTEIN-RELATED"/>
    <property type="match status" value="1"/>
</dbReference>
<dbReference type="Gene3D" id="3.10.20.30">
    <property type="match status" value="1"/>
</dbReference>
<dbReference type="GO" id="GO:0051536">
    <property type="term" value="F:iron-sulfur cluster binding"/>
    <property type="evidence" value="ECO:0007669"/>
    <property type="project" value="InterPro"/>
</dbReference>
<dbReference type="PROSITE" id="PS51085">
    <property type="entry name" value="2FE2S_FER_2"/>
    <property type="match status" value="1"/>
</dbReference>
<feature type="compositionally biased region" description="Acidic residues" evidence="1">
    <location>
        <begin position="161"/>
        <end position="180"/>
    </location>
</feature>
<accession>A0A5D0MU39</accession>
<evidence type="ECO:0000313" key="3">
    <source>
        <dbReference type="EMBL" id="TYB35647.1"/>
    </source>
</evidence>
<dbReference type="CDD" id="cd00207">
    <property type="entry name" value="fer2"/>
    <property type="match status" value="1"/>
</dbReference>
<reference evidence="3 4" key="1">
    <citation type="submission" date="2019-08" db="EMBL/GenBank/DDBJ databases">
        <title>Genomic characterization of a novel candidate phylum (ARYD3) from a high temperature, high salinity tertiary oil reservoir in north central Oklahoma, USA.</title>
        <authorList>
            <person name="Youssef N.H."/>
            <person name="Yadav A."/>
            <person name="Elshahed M.S."/>
        </authorList>
    </citation>
    <scope>NUCLEOTIDE SEQUENCE [LARGE SCALE GENOMIC DNA]</scope>
    <source>
        <strain evidence="3">ARYD1</strain>
    </source>
</reference>
<dbReference type="SUPFAM" id="SSF54292">
    <property type="entry name" value="2Fe-2S ferredoxin-like"/>
    <property type="match status" value="1"/>
</dbReference>
<proteinExistence type="predicted"/>
<dbReference type="InterPro" id="IPR052911">
    <property type="entry name" value="Corrinoid_activation_enz"/>
</dbReference>
<dbReference type="AlphaFoldDB" id="A0A5D0MU39"/>
<dbReference type="RefSeq" id="WP_303700102.1">
    <property type="nucleotide sequence ID" value="NZ_VSIV01000036.1"/>
</dbReference>
<protein>
    <submittedName>
        <fullName evidence="3">2Fe-2S iron-sulfur cluster binding domain-containing protein</fullName>
    </submittedName>
</protein>
<evidence type="ECO:0000313" key="4">
    <source>
        <dbReference type="Proteomes" id="UP000323337"/>
    </source>
</evidence>
<feature type="domain" description="2Fe-2S ferredoxin-type" evidence="2">
    <location>
        <begin position="7"/>
        <end position="102"/>
    </location>
</feature>
<comment type="caution">
    <text evidence="3">The sequence shown here is derived from an EMBL/GenBank/DDBJ whole genome shotgun (WGS) entry which is preliminary data.</text>
</comment>
<feature type="region of interest" description="Disordered" evidence="1">
    <location>
        <begin position="116"/>
        <end position="180"/>
    </location>
</feature>
<name>A0A5D0MU39_FLESI</name>